<evidence type="ECO:0000259" key="4">
    <source>
        <dbReference type="Pfam" id="PF23359"/>
    </source>
</evidence>
<evidence type="ECO:0000313" key="6">
    <source>
        <dbReference type="Proteomes" id="UP001501470"/>
    </source>
</evidence>
<dbReference type="SUPFAM" id="SSF48452">
    <property type="entry name" value="TPR-like"/>
    <property type="match status" value="1"/>
</dbReference>
<feature type="domain" description="Lsr2 dimerization" evidence="3">
    <location>
        <begin position="174"/>
        <end position="227"/>
    </location>
</feature>
<dbReference type="InterPro" id="IPR055370">
    <property type="entry name" value="Lsr2_DNA-bd"/>
</dbReference>
<gene>
    <name evidence="5" type="ORF">GCM10009827_101480</name>
</gene>
<dbReference type="InterPro" id="IPR036625">
    <property type="entry name" value="E3-bd_dom_sf"/>
</dbReference>
<keyword evidence="1" id="KW-0238">DNA-binding</keyword>
<comment type="caution">
    <text evidence="5">The sequence shown here is derived from an EMBL/GenBank/DDBJ whole genome shotgun (WGS) entry which is preliminary data.</text>
</comment>
<dbReference type="Gene3D" id="1.25.40.10">
    <property type="entry name" value="Tetratricopeptide repeat domain"/>
    <property type="match status" value="1"/>
</dbReference>
<keyword evidence="6" id="KW-1185">Reference proteome</keyword>
<protein>
    <recommendedName>
        <fullName evidence="7">Lsr2 protein</fullName>
    </recommendedName>
</protein>
<accession>A0ABN2CUN6</accession>
<dbReference type="RefSeq" id="WP_344512556.1">
    <property type="nucleotide sequence ID" value="NZ_BAAAQD010000033.1"/>
</dbReference>
<dbReference type="Pfam" id="PF23359">
    <property type="entry name" value="Lsr2_DNA-bd"/>
    <property type="match status" value="1"/>
</dbReference>
<feature type="compositionally biased region" description="Low complexity" evidence="2">
    <location>
        <begin position="234"/>
        <end position="254"/>
    </location>
</feature>
<dbReference type="InterPro" id="IPR042261">
    <property type="entry name" value="Lsr2-like_dimerization"/>
</dbReference>
<name>A0ABN2CUN6_9ACTN</name>
<organism evidence="5 6">
    <name type="scientific">Dactylosporangium maewongense</name>
    <dbReference type="NCBI Taxonomy" id="634393"/>
    <lineage>
        <taxon>Bacteria</taxon>
        <taxon>Bacillati</taxon>
        <taxon>Actinomycetota</taxon>
        <taxon>Actinomycetes</taxon>
        <taxon>Micromonosporales</taxon>
        <taxon>Micromonosporaceae</taxon>
        <taxon>Dactylosporangium</taxon>
    </lineage>
</organism>
<evidence type="ECO:0008006" key="7">
    <source>
        <dbReference type="Google" id="ProtNLM"/>
    </source>
</evidence>
<reference evidence="5 6" key="1">
    <citation type="journal article" date="2019" name="Int. J. Syst. Evol. Microbiol.">
        <title>The Global Catalogue of Microorganisms (GCM) 10K type strain sequencing project: providing services to taxonomists for standard genome sequencing and annotation.</title>
        <authorList>
            <consortium name="The Broad Institute Genomics Platform"/>
            <consortium name="The Broad Institute Genome Sequencing Center for Infectious Disease"/>
            <person name="Wu L."/>
            <person name="Ma J."/>
        </authorList>
    </citation>
    <scope>NUCLEOTIDE SEQUENCE [LARGE SCALE GENOMIC DNA]</scope>
    <source>
        <strain evidence="5 6">JCM 15933</strain>
    </source>
</reference>
<proteinExistence type="predicted"/>
<feature type="domain" description="Lsr2 DNA-binding" evidence="4">
    <location>
        <begin position="270"/>
        <end position="305"/>
    </location>
</feature>
<dbReference type="Gene3D" id="3.30.60.230">
    <property type="entry name" value="Lsr2, dimerization domain"/>
    <property type="match status" value="1"/>
</dbReference>
<dbReference type="Gene3D" id="4.10.320.10">
    <property type="entry name" value="E3-binding domain"/>
    <property type="match status" value="1"/>
</dbReference>
<dbReference type="InterPro" id="IPR024412">
    <property type="entry name" value="Lsr2_dim_dom"/>
</dbReference>
<evidence type="ECO:0000313" key="5">
    <source>
        <dbReference type="EMBL" id="GAA1563572.1"/>
    </source>
</evidence>
<feature type="region of interest" description="Disordered" evidence="2">
    <location>
        <begin position="231"/>
        <end position="258"/>
    </location>
</feature>
<sequence length="315" mass="33894">MRQPRHVELRAGDVDDVMRSGGRHRTSESPTELVDQAGALLEAYDFAGAYQLLVEVRSRIEHRVAVDPVDAVDAVRMLADAMLALGQVDDAAEVIADLGTWSGLGPYQAAMLAVTRARLLTAQHRLKEAAACYQDVVQQQPRPLDPARWPALLAMAGAAAVTATKPRHERHPPMATRTSYTLLDDLDGSPGDETVSFELDGTAYTIDLSAAHAADFRAALTPFVRAANLAAQQQPRGAGPGSARRARPRQSAGRLGISPVGRLSNAAAQRRAANTAIRVWARAAGYEVRDLGRINKTIVEAYHRATAGQSSSRQR</sequence>
<dbReference type="Proteomes" id="UP001501470">
    <property type="component" value="Unassembled WGS sequence"/>
</dbReference>
<dbReference type="InterPro" id="IPR011990">
    <property type="entry name" value="TPR-like_helical_dom_sf"/>
</dbReference>
<dbReference type="EMBL" id="BAAAQD010000033">
    <property type="protein sequence ID" value="GAA1563572.1"/>
    <property type="molecule type" value="Genomic_DNA"/>
</dbReference>
<evidence type="ECO:0000256" key="2">
    <source>
        <dbReference type="SAM" id="MobiDB-lite"/>
    </source>
</evidence>
<evidence type="ECO:0000259" key="3">
    <source>
        <dbReference type="Pfam" id="PF11774"/>
    </source>
</evidence>
<evidence type="ECO:0000256" key="1">
    <source>
        <dbReference type="ARBA" id="ARBA00023125"/>
    </source>
</evidence>
<dbReference type="Pfam" id="PF11774">
    <property type="entry name" value="Lsr2"/>
    <property type="match status" value="1"/>
</dbReference>